<evidence type="ECO:0000313" key="2">
    <source>
        <dbReference type="EMBL" id="SHI96915.1"/>
    </source>
</evidence>
<sequence>MIAQFISLYSWTNGAIMIAVFGIVCLTLVGFLIKFMMGGKKKDELDN</sequence>
<dbReference type="RefSeq" id="WP_019388257.1">
    <property type="nucleotide sequence ID" value="NZ_ALIH01000011.1"/>
</dbReference>
<evidence type="ECO:0000313" key="3">
    <source>
        <dbReference type="Proteomes" id="UP000184396"/>
    </source>
</evidence>
<accession>A0A1M6FGW1</accession>
<organism evidence="2 3">
    <name type="scientific">Algibacter luteus</name>
    <dbReference type="NCBI Taxonomy" id="1178825"/>
    <lineage>
        <taxon>Bacteria</taxon>
        <taxon>Pseudomonadati</taxon>
        <taxon>Bacteroidota</taxon>
        <taxon>Flavobacteriia</taxon>
        <taxon>Flavobacteriales</taxon>
        <taxon>Flavobacteriaceae</taxon>
        <taxon>Algibacter</taxon>
    </lineage>
</organism>
<name>A0A1M6FGW1_9FLAO</name>
<dbReference type="AlphaFoldDB" id="A0A1M6FGW1"/>
<dbReference type="EMBL" id="FQYK01000005">
    <property type="protein sequence ID" value="SHI96915.1"/>
    <property type="molecule type" value="Genomic_DNA"/>
</dbReference>
<evidence type="ECO:0000256" key="1">
    <source>
        <dbReference type="SAM" id="Phobius"/>
    </source>
</evidence>
<gene>
    <name evidence="2" type="ORF">SAMN05216261_2387</name>
</gene>
<feature type="transmembrane region" description="Helical" evidence="1">
    <location>
        <begin position="15"/>
        <end position="33"/>
    </location>
</feature>
<keyword evidence="1" id="KW-1133">Transmembrane helix</keyword>
<keyword evidence="1" id="KW-0472">Membrane</keyword>
<reference evidence="2 3" key="1">
    <citation type="submission" date="2016-11" db="EMBL/GenBank/DDBJ databases">
        <authorList>
            <person name="Jaros S."/>
            <person name="Januszkiewicz K."/>
            <person name="Wedrychowicz H."/>
        </authorList>
    </citation>
    <scope>NUCLEOTIDE SEQUENCE [LARGE SCALE GENOMIC DNA]</scope>
    <source>
        <strain evidence="2 3">CGMCC 1.12213</strain>
    </source>
</reference>
<dbReference type="eggNOG" id="ENOG5033B09">
    <property type="taxonomic scope" value="Bacteria"/>
</dbReference>
<dbReference type="STRING" id="1178825.SAMN05216261_2387"/>
<proteinExistence type="predicted"/>
<dbReference type="Proteomes" id="UP000184396">
    <property type="component" value="Unassembled WGS sequence"/>
</dbReference>
<keyword evidence="3" id="KW-1185">Reference proteome</keyword>
<protein>
    <submittedName>
        <fullName evidence="2">Uncharacterized protein</fullName>
    </submittedName>
</protein>
<keyword evidence="1" id="KW-0812">Transmembrane</keyword>